<keyword evidence="2" id="KW-0378">Hydrolase</keyword>
<dbReference type="SMART" id="SM00060">
    <property type="entry name" value="FN3"/>
    <property type="match status" value="1"/>
</dbReference>
<dbReference type="PROSITE" id="PS51257">
    <property type="entry name" value="PROKAR_LIPOPROTEIN"/>
    <property type="match status" value="1"/>
</dbReference>
<dbReference type="InterPro" id="IPR036116">
    <property type="entry name" value="FN3_sf"/>
</dbReference>
<dbReference type="Gene3D" id="2.60.40.10">
    <property type="entry name" value="Immunoglobulins"/>
    <property type="match status" value="1"/>
</dbReference>
<accession>A0AA96RCX5</accession>
<dbReference type="Proteomes" id="UP001305702">
    <property type="component" value="Chromosome"/>
</dbReference>
<feature type="domain" description="Fibronectin type-III" evidence="1">
    <location>
        <begin position="843"/>
        <end position="932"/>
    </location>
</feature>
<dbReference type="SUPFAM" id="SSF50969">
    <property type="entry name" value="YVTN repeat-like/Quinoprotein amine dehydrogenase"/>
    <property type="match status" value="1"/>
</dbReference>
<dbReference type="SUPFAM" id="SSF51126">
    <property type="entry name" value="Pectin lyase-like"/>
    <property type="match status" value="1"/>
</dbReference>
<dbReference type="GO" id="GO:0016787">
    <property type="term" value="F:hydrolase activity"/>
    <property type="evidence" value="ECO:0007669"/>
    <property type="project" value="UniProtKB-KW"/>
</dbReference>
<dbReference type="SUPFAM" id="SSF49265">
    <property type="entry name" value="Fibronectin type III"/>
    <property type="match status" value="1"/>
</dbReference>
<dbReference type="InterPro" id="IPR011050">
    <property type="entry name" value="Pectin_lyase_fold/virulence"/>
</dbReference>
<dbReference type="InterPro" id="IPR024535">
    <property type="entry name" value="RHGA/B-epi-like_pectate_lyase"/>
</dbReference>
<dbReference type="AlphaFoldDB" id="A0AA96RCX5"/>
<gene>
    <name evidence="2" type="ORF">MJA45_14575</name>
</gene>
<dbReference type="RefSeq" id="WP_315602643.1">
    <property type="nucleotide sequence ID" value="NZ_CP130318.1"/>
</dbReference>
<dbReference type="InterPro" id="IPR011044">
    <property type="entry name" value="Quino_amine_DH_bsu"/>
</dbReference>
<evidence type="ECO:0000259" key="1">
    <source>
        <dbReference type="PROSITE" id="PS50853"/>
    </source>
</evidence>
<name>A0AA96RCX5_9BACL</name>
<dbReference type="KEGG" id="paun:MJA45_14575"/>
<dbReference type="Pfam" id="PF08309">
    <property type="entry name" value="LVIVD"/>
    <property type="match status" value="5"/>
</dbReference>
<dbReference type="InterPro" id="IPR003961">
    <property type="entry name" value="FN3_dom"/>
</dbReference>
<dbReference type="InterPro" id="IPR012334">
    <property type="entry name" value="Pectin_lyas_fold"/>
</dbReference>
<dbReference type="InterPro" id="IPR013211">
    <property type="entry name" value="LVIVD"/>
</dbReference>
<evidence type="ECO:0000313" key="2">
    <source>
        <dbReference type="EMBL" id="WNQ08876.1"/>
    </source>
</evidence>
<protein>
    <submittedName>
        <fullName evidence="2">Glycosyl hydrolase family 28-related protein</fullName>
    </submittedName>
</protein>
<organism evidence="2 3">
    <name type="scientific">Paenibacillus aurantius</name>
    <dbReference type="NCBI Taxonomy" id="2918900"/>
    <lineage>
        <taxon>Bacteria</taxon>
        <taxon>Bacillati</taxon>
        <taxon>Bacillota</taxon>
        <taxon>Bacilli</taxon>
        <taxon>Bacillales</taxon>
        <taxon>Paenibacillaceae</taxon>
        <taxon>Paenibacillus</taxon>
    </lineage>
</organism>
<evidence type="ECO:0000313" key="3">
    <source>
        <dbReference type="Proteomes" id="UP001305702"/>
    </source>
</evidence>
<dbReference type="InterPro" id="IPR006626">
    <property type="entry name" value="PbH1"/>
</dbReference>
<dbReference type="Gene3D" id="2.160.20.10">
    <property type="entry name" value="Single-stranded right-handed beta-helix, Pectin lyase-like"/>
    <property type="match status" value="1"/>
</dbReference>
<dbReference type="InterPro" id="IPR013783">
    <property type="entry name" value="Ig-like_fold"/>
</dbReference>
<proteinExistence type="predicted"/>
<dbReference type="EMBL" id="CP130318">
    <property type="protein sequence ID" value="WNQ08876.1"/>
    <property type="molecule type" value="Genomic_DNA"/>
</dbReference>
<dbReference type="SMART" id="SM00710">
    <property type="entry name" value="PbH1"/>
    <property type="match status" value="7"/>
</dbReference>
<dbReference type="CDD" id="cd00063">
    <property type="entry name" value="FN3"/>
    <property type="match status" value="1"/>
</dbReference>
<dbReference type="PROSITE" id="PS50853">
    <property type="entry name" value="FN3"/>
    <property type="match status" value="1"/>
</dbReference>
<reference evidence="2 3" key="1">
    <citation type="submission" date="2022-02" db="EMBL/GenBank/DDBJ databases">
        <title>Paenibacillus sp. MBLB1776 Whole Genome Shotgun Sequencing.</title>
        <authorList>
            <person name="Hwang C.Y."/>
            <person name="Cho E.-S."/>
            <person name="Seo M.-J."/>
        </authorList>
    </citation>
    <scope>NUCLEOTIDE SEQUENCE [LARGE SCALE GENOMIC DNA]</scope>
    <source>
        <strain evidence="2 3">MBLB1776</strain>
    </source>
</reference>
<sequence>MRYLDWKPRRNRQRRAFPFVLSFVMLLGCLAGGWVQPNGASAAGDPPVVIRASWKAGPGEVIEVNGGHLTGSSGGEPTQVLLQPLSGLTGPLVPEEAPLQLVPLKAEDQMVQALIPESAPKDTYALWIRTEAGYSDPVFVGQAEPFWLAERLAYPRQQVRVFGRNFLNPATGEGHTTQVQLVDTVDGSTISAVPAEVTDYALDFIVPPQAVPGRSYSLKVTNGAGGEFGWVSLPVNENFQVISANSNVNYFRNKLGVDAAWVADIPHGQHVQVRDFGAAGDGLSDDTGAIQAALNAAGSMGGGIVDFATGTYLISELTVPARTVLLGNKETNTILRYIGGRVPADQTKQGWNYGEAIPLIHTKGDAVGFARLTIESEERRPADDTRRRLNGWLTPLALGFDASLKVGDTPQYVNRGYFVSEVKIRNADGNGIQTVALSDLIVQNSDINVTHSAVQNDMREKSIRVRNNTMFNSQRPLVFAGPSAWIEGNELSALSCSNRTDIGCEPPQNATTQEHRIMEMSPTHSYVANNHVTGQFGTATNDGEGILWQGTQRMVYSLVSASDTLGLTDNVKTFTPGAFTGMKVIIVGGTGVGQMRTVTSNTNHALTVDTPWQIVPDATSVYTVDRYVATHNLLIGNTIEGKTKKGGIMFYTKDYDNVIFGNCLANTGGIWMTTTQSAGQNRADFSYFSYVANNQVSGASDPNGHMPNHVTIGSASDGGVATSLDITLPSTGIYGSEFRGNRLTGIGTDAAALYVSTASMSKKFVDGSGIMVSTPSTLSYPGVLGMIVEGNRVTNTIAGVHLANTAYHTVLHNNDFSGNGTEYDDKGSIGTLQIEGDQVLPSAPQQVKASMDVKGDVTVSWAAGAPNVTYRLSRAEQASGPYSELNGCVTSNVYKDQTADGKFYSYRVTAVNAFGESYPITVTSSLKLAKEGSVDTPGRAVSVTTNTYYAYVTDAENGFLVVDVSNPAAPTVVSTLDTPVSAGKVYVEDNLAYVTDQTGGLLVIDISNPVSPYLAGKVQTTYARGVYVSGQYAYVADSTTGLRVIDISDPTKPSVKSIVATGNATSVTVRDHYAYVVNGSAGLKVVDVADPIHPVIVGQADTPGNAQFVVLSGSYAYIADGTTDKLNGVQIVNIEDPANPVIAGSFNTAGAPGTLAVQDNILYVGDYFNKLHLYRIDNPVQPVKVGDFTTTNNVFGIAVGEKELYLANSYDGLTVIGTQL</sequence>
<dbReference type="Pfam" id="PF12708">
    <property type="entry name" value="Pect-lyase_RHGA_epim"/>
    <property type="match status" value="1"/>
</dbReference>
<keyword evidence="3" id="KW-1185">Reference proteome</keyword>